<dbReference type="PROSITE" id="PS51257">
    <property type="entry name" value="PROKAR_LIPOPROTEIN"/>
    <property type="match status" value="1"/>
</dbReference>
<accession>A0ABM1Y438</accession>
<organism evidence="6 7">
    <name type="scientific">Aedes albopictus</name>
    <name type="common">Asian tiger mosquito</name>
    <name type="synonym">Stegomyia albopicta</name>
    <dbReference type="NCBI Taxonomy" id="7160"/>
    <lineage>
        <taxon>Eukaryota</taxon>
        <taxon>Metazoa</taxon>
        <taxon>Ecdysozoa</taxon>
        <taxon>Arthropoda</taxon>
        <taxon>Hexapoda</taxon>
        <taxon>Insecta</taxon>
        <taxon>Pterygota</taxon>
        <taxon>Neoptera</taxon>
        <taxon>Endopterygota</taxon>
        <taxon>Diptera</taxon>
        <taxon>Nematocera</taxon>
        <taxon>Culicoidea</taxon>
        <taxon>Culicidae</taxon>
        <taxon>Culicinae</taxon>
        <taxon>Aedini</taxon>
        <taxon>Aedes</taxon>
        <taxon>Stegomyia</taxon>
    </lineage>
</organism>
<dbReference type="Gene3D" id="3.20.20.80">
    <property type="entry name" value="Glycosidases"/>
    <property type="match status" value="1"/>
</dbReference>
<comment type="catalytic activity">
    <reaction evidence="1">
        <text>Hydrolysis of terminal, non-reducing (1-&gt;4)-linked alpha-D-glucose residues with release of alpha-D-glucose.</text>
        <dbReference type="EC" id="3.2.1.20"/>
    </reaction>
</comment>
<dbReference type="PANTHER" id="PTHR10357:SF234">
    <property type="entry name" value="MALTASE A2-RELATED"/>
    <property type="match status" value="1"/>
</dbReference>
<dbReference type="Proteomes" id="UP000069940">
    <property type="component" value="Unassembled WGS sequence"/>
</dbReference>
<proteinExistence type="predicted"/>
<dbReference type="EnsemblMetazoa" id="AALFPA23_005519.R7054">
    <property type="protein sequence ID" value="AALFPA23_005519.P7054"/>
    <property type="gene ID" value="AALFPA23_005519"/>
</dbReference>
<feature type="domain" description="Glycosyl hydrolase family 13 catalytic" evidence="5">
    <location>
        <begin position="38"/>
        <end position="437"/>
    </location>
</feature>
<sequence length="601" mass="68230">MISTSRVIPGLLLLLTLAAVSCEDLKTLDWWEKAGFYQIYPRSFKDSDGDGIGDLNGITSKLAYLKEIGVRAFWMSPINTSPMVDFGYDISNYRDIQPEYGTMADFENLVKEAKRVGLKVIMDLVPNHSSDKHEWFLMSENRTAGYEDYYVWHDGVENPQGGQKLPPSNWLQAFRKSAWQWSEKRQQYYLHQFTVEQPDLNYRNAKVVQEMKDVITFWLDKGVDGFRIDAVPFLYEVLPTNGVYPDEPLSGLTQDPDDFDFLNHIYTQNQPETLDMVYQWRELVDKYQQDHGGETRVLMTEGYTSLDELKKYYVSAAGRLGSHMPFNFGMINDLKIDSKAEDFVKMVQSWMNIVPANQAANWVMGNHDRPRVGTRFGKERIDAMNMIILSLPGATVTYQGEEIGMTDVYISWEETKDPAACNAGEGLYAEKSRDPCRTPFQWDSSTLAGFTNGSTTWLPVGPDYRSVNVEIENGLEKSHLKVYKAMMQLRESKTFQYGSVKATAVNNNVFAVVRELKNYNTYVTLVNLGSAIEVIDGIALASQLPSKLRFEVVGVDSHHVRGGAVATNDILLLPNESFVLAARVAPVDRLHESICEAWLEQ</sequence>
<dbReference type="Pfam" id="PF00128">
    <property type="entry name" value="Alpha-amylase"/>
    <property type="match status" value="1"/>
</dbReference>
<dbReference type="SUPFAM" id="SSF51445">
    <property type="entry name" value="(Trans)glycosidases"/>
    <property type="match status" value="1"/>
</dbReference>
<dbReference type="EC" id="3.2.1.20" evidence="2"/>
<dbReference type="RefSeq" id="XP_019527609.3">
    <property type="nucleotide sequence ID" value="XM_019672064.3"/>
</dbReference>
<dbReference type="InterPro" id="IPR006047">
    <property type="entry name" value="GH13_cat_dom"/>
</dbReference>
<feature type="chain" id="PRO_5045271077" description="alpha-glucosidase" evidence="4">
    <location>
        <begin position="23"/>
        <end position="601"/>
    </location>
</feature>
<evidence type="ECO:0000256" key="1">
    <source>
        <dbReference type="ARBA" id="ARBA00001657"/>
    </source>
</evidence>
<feature type="signal peptide" evidence="4">
    <location>
        <begin position="1"/>
        <end position="22"/>
    </location>
</feature>
<keyword evidence="3 4" id="KW-0732">Signal</keyword>
<dbReference type="CDD" id="cd11328">
    <property type="entry name" value="AmyAc_maltase"/>
    <property type="match status" value="1"/>
</dbReference>
<evidence type="ECO:0000313" key="6">
    <source>
        <dbReference type="EnsemblMetazoa" id="AALFPA23_005519.P7054"/>
    </source>
</evidence>
<dbReference type="InterPro" id="IPR045857">
    <property type="entry name" value="O16G_dom_2"/>
</dbReference>
<dbReference type="GeneID" id="109399585"/>
<reference evidence="6" key="2">
    <citation type="submission" date="2025-05" db="UniProtKB">
        <authorList>
            <consortium name="EnsemblMetazoa"/>
        </authorList>
    </citation>
    <scope>IDENTIFICATION</scope>
    <source>
        <strain evidence="6">Foshan</strain>
    </source>
</reference>
<protein>
    <recommendedName>
        <fullName evidence="2">alpha-glucosidase</fullName>
        <ecNumber evidence="2">3.2.1.20</ecNumber>
    </recommendedName>
</protein>
<evidence type="ECO:0000256" key="2">
    <source>
        <dbReference type="ARBA" id="ARBA00012741"/>
    </source>
</evidence>
<evidence type="ECO:0000256" key="3">
    <source>
        <dbReference type="ARBA" id="ARBA00022729"/>
    </source>
</evidence>
<dbReference type="PANTHER" id="PTHR10357">
    <property type="entry name" value="ALPHA-AMYLASE FAMILY MEMBER"/>
    <property type="match status" value="1"/>
</dbReference>
<name>A0ABM1Y438_AEDAL</name>
<evidence type="ECO:0000313" key="7">
    <source>
        <dbReference type="Proteomes" id="UP000069940"/>
    </source>
</evidence>
<evidence type="ECO:0000259" key="5">
    <source>
        <dbReference type="SMART" id="SM00642"/>
    </source>
</evidence>
<dbReference type="InterPro" id="IPR017853">
    <property type="entry name" value="GH"/>
</dbReference>
<evidence type="ECO:0000256" key="4">
    <source>
        <dbReference type="SAM" id="SignalP"/>
    </source>
</evidence>
<keyword evidence="7" id="KW-1185">Reference proteome</keyword>
<reference evidence="7" key="1">
    <citation type="journal article" date="2015" name="Proc. Natl. Acad. Sci. U.S.A.">
        <title>Genome sequence of the Asian Tiger mosquito, Aedes albopictus, reveals insights into its biology, genetics, and evolution.</title>
        <authorList>
            <person name="Chen X.G."/>
            <person name="Jiang X."/>
            <person name="Gu J."/>
            <person name="Xu M."/>
            <person name="Wu Y."/>
            <person name="Deng Y."/>
            <person name="Zhang C."/>
            <person name="Bonizzoni M."/>
            <person name="Dermauw W."/>
            <person name="Vontas J."/>
            <person name="Armbruster P."/>
            <person name="Huang X."/>
            <person name="Yang Y."/>
            <person name="Zhang H."/>
            <person name="He W."/>
            <person name="Peng H."/>
            <person name="Liu Y."/>
            <person name="Wu K."/>
            <person name="Chen J."/>
            <person name="Lirakis M."/>
            <person name="Topalis P."/>
            <person name="Van Leeuwen T."/>
            <person name="Hall A.B."/>
            <person name="Jiang X."/>
            <person name="Thorpe C."/>
            <person name="Mueller R.L."/>
            <person name="Sun C."/>
            <person name="Waterhouse R.M."/>
            <person name="Yan G."/>
            <person name="Tu Z.J."/>
            <person name="Fang X."/>
            <person name="James A.A."/>
        </authorList>
    </citation>
    <scope>NUCLEOTIDE SEQUENCE [LARGE SCALE GENOMIC DNA]</scope>
    <source>
        <strain evidence="7">Foshan</strain>
    </source>
</reference>
<dbReference type="SMART" id="SM00642">
    <property type="entry name" value="Aamy"/>
    <property type="match status" value="1"/>
</dbReference>
<dbReference type="Gene3D" id="3.90.400.10">
    <property type="entry name" value="Oligo-1,6-glucosidase, Domain 2"/>
    <property type="match status" value="1"/>
</dbReference>